<accession>A0A848GVF1</accession>
<gene>
    <name evidence="2" type="ORF">HHL11_02565</name>
</gene>
<dbReference type="InterPro" id="IPR017670">
    <property type="entry name" value="Phosphonate_degrad-assoc"/>
</dbReference>
<evidence type="ECO:0000313" key="3">
    <source>
        <dbReference type="Proteomes" id="UP000541185"/>
    </source>
</evidence>
<dbReference type="Gene3D" id="1.10.3210.10">
    <property type="entry name" value="Hypothetical protein af1432"/>
    <property type="match status" value="1"/>
</dbReference>
<dbReference type="EMBL" id="JABBFX010000001">
    <property type="protein sequence ID" value="NML42616.1"/>
    <property type="molecule type" value="Genomic_DNA"/>
</dbReference>
<keyword evidence="3" id="KW-1185">Reference proteome</keyword>
<dbReference type="AlphaFoldDB" id="A0A848GVF1"/>
<dbReference type="Pfam" id="PF01966">
    <property type="entry name" value="HD"/>
    <property type="match status" value="1"/>
</dbReference>
<protein>
    <submittedName>
        <fullName evidence="2">HD domain-containing protein</fullName>
    </submittedName>
</protein>
<reference evidence="2 3" key="1">
    <citation type="submission" date="2020-04" db="EMBL/GenBank/DDBJ databases">
        <title>Ramlibacter sp. G-1-2-2 isolated from soil.</title>
        <authorList>
            <person name="Dahal R.H."/>
        </authorList>
    </citation>
    <scope>NUCLEOTIDE SEQUENCE [LARGE SCALE GENOMIC DNA]</scope>
    <source>
        <strain evidence="2 3">G-1-2-2</strain>
    </source>
</reference>
<proteinExistence type="predicted"/>
<dbReference type="SUPFAM" id="SSF109604">
    <property type="entry name" value="HD-domain/PDEase-like"/>
    <property type="match status" value="1"/>
</dbReference>
<feature type="domain" description="HD" evidence="1">
    <location>
        <begin position="29"/>
        <end position="60"/>
    </location>
</feature>
<dbReference type="NCBIfam" id="TIGR03276">
    <property type="entry name" value="Phn-HD"/>
    <property type="match status" value="1"/>
</dbReference>
<dbReference type="InterPro" id="IPR052567">
    <property type="entry name" value="OP_Dioxygenase"/>
</dbReference>
<dbReference type="InterPro" id="IPR006674">
    <property type="entry name" value="HD_domain"/>
</dbReference>
<evidence type="ECO:0000259" key="1">
    <source>
        <dbReference type="Pfam" id="PF01966"/>
    </source>
</evidence>
<comment type="caution">
    <text evidence="2">The sequence shown here is derived from an EMBL/GenBank/DDBJ whole genome shotgun (WGS) entry which is preliminary data.</text>
</comment>
<sequence length="186" mass="20629">MALTVAQIVQLYRTEGAARYGMEAVSQEQHALQCAQLAEQAGAGVALVAAALLHDLGHLLALPESATGKDDLHEYRALPFLRGEYPEAVLQPVRLHVAAKRYLCATQADYWDSLSQASKHSLELQGGPFSVDEVEQFLLEPHALDAVSLRMWDDLAKDPLRVTPGWEHYRRVLERVCLHQPEKLAA</sequence>
<dbReference type="PANTHER" id="PTHR40202">
    <property type="match status" value="1"/>
</dbReference>
<dbReference type="PANTHER" id="PTHR40202:SF1">
    <property type="entry name" value="HD DOMAIN-CONTAINING PROTEIN"/>
    <property type="match status" value="1"/>
</dbReference>
<dbReference type="RefSeq" id="WP_169416837.1">
    <property type="nucleotide sequence ID" value="NZ_JABBFX010000001.1"/>
</dbReference>
<dbReference type="Proteomes" id="UP000541185">
    <property type="component" value="Unassembled WGS sequence"/>
</dbReference>
<organism evidence="2 3">
    <name type="scientific">Ramlibacter agri</name>
    <dbReference type="NCBI Taxonomy" id="2728837"/>
    <lineage>
        <taxon>Bacteria</taxon>
        <taxon>Pseudomonadati</taxon>
        <taxon>Pseudomonadota</taxon>
        <taxon>Betaproteobacteria</taxon>
        <taxon>Burkholderiales</taxon>
        <taxon>Comamonadaceae</taxon>
        <taxon>Ramlibacter</taxon>
    </lineage>
</organism>
<name>A0A848GVF1_9BURK</name>
<evidence type="ECO:0000313" key="2">
    <source>
        <dbReference type="EMBL" id="NML42616.1"/>
    </source>
</evidence>